<keyword evidence="2 4" id="KW-0687">Ribonucleoprotein</keyword>
<evidence type="ECO:0000256" key="1">
    <source>
        <dbReference type="ARBA" id="ARBA00022980"/>
    </source>
</evidence>
<dbReference type="GO" id="GO:1990904">
    <property type="term" value="C:ribonucleoprotein complex"/>
    <property type="evidence" value="ECO:0007669"/>
    <property type="project" value="UniProtKB-KW"/>
</dbReference>
<comment type="caution">
    <text evidence="5">The sequence shown here is derived from an EMBL/GenBank/DDBJ whole genome shotgun (WGS) entry which is preliminary data.</text>
</comment>
<sequence>MNTHAVIQIQGKQYITKKGDELIVENVNKEEGEEIILPIIMYFNEESAEIEIPKTETAGKGKVLENMKGDKIRVAKYKSKVRYRKVRGFRPHLTKIQVTKI</sequence>
<dbReference type="InterPro" id="IPR036164">
    <property type="entry name" value="bL21-like_sf"/>
</dbReference>
<evidence type="ECO:0000256" key="3">
    <source>
        <dbReference type="ARBA" id="ARBA00035483"/>
    </source>
</evidence>
<keyword evidence="1 4" id="KW-0689">Ribosomal protein</keyword>
<dbReference type="Proteomes" id="UP000228503">
    <property type="component" value="Unassembled WGS sequence"/>
</dbReference>
<dbReference type="GO" id="GO:0019843">
    <property type="term" value="F:rRNA binding"/>
    <property type="evidence" value="ECO:0007669"/>
    <property type="project" value="UniProtKB-KW"/>
</dbReference>
<dbReference type="InterPro" id="IPR028909">
    <property type="entry name" value="bL21-like"/>
</dbReference>
<reference evidence="6" key="1">
    <citation type="submission" date="2017-09" db="EMBL/GenBank/DDBJ databases">
        <title>Depth-based differentiation of microbial function through sediment-hosted aquifers and enrichment of novel symbionts in the deep terrestrial subsurface.</title>
        <authorList>
            <person name="Probst A.J."/>
            <person name="Ladd B."/>
            <person name="Jarett J.K."/>
            <person name="Geller-Mcgrath D.E."/>
            <person name="Sieber C.M.K."/>
            <person name="Emerson J.B."/>
            <person name="Anantharaman K."/>
            <person name="Thomas B.C."/>
            <person name="Malmstrom R."/>
            <person name="Stieglmeier M."/>
            <person name="Klingl A."/>
            <person name="Woyke T."/>
            <person name="Ryan C.M."/>
            <person name="Banfield J.F."/>
        </authorList>
    </citation>
    <scope>NUCLEOTIDE SEQUENCE [LARGE SCALE GENOMIC DNA]</scope>
</reference>
<dbReference type="GO" id="GO:0006412">
    <property type="term" value="P:translation"/>
    <property type="evidence" value="ECO:0007669"/>
    <property type="project" value="InterPro"/>
</dbReference>
<dbReference type="GO" id="GO:0003735">
    <property type="term" value="F:structural constituent of ribosome"/>
    <property type="evidence" value="ECO:0007669"/>
    <property type="project" value="InterPro"/>
</dbReference>
<comment type="function">
    <text evidence="4">This protein binds to 23S rRNA in the presence of protein L20.</text>
</comment>
<comment type="similarity">
    <text evidence="4">Belongs to the bacterial ribosomal protein bL21 family.</text>
</comment>
<name>A0A2M7TWZ9_9BACT</name>
<evidence type="ECO:0000313" key="5">
    <source>
        <dbReference type="EMBL" id="PIZ62348.1"/>
    </source>
</evidence>
<dbReference type="Pfam" id="PF00829">
    <property type="entry name" value="Ribosomal_L21p"/>
    <property type="match status" value="1"/>
</dbReference>
<gene>
    <name evidence="5" type="primary">rplU</name>
    <name evidence="5" type="ORF">COY16_04640</name>
</gene>
<dbReference type="GO" id="GO:0005840">
    <property type="term" value="C:ribosome"/>
    <property type="evidence" value="ECO:0007669"/>
    <property type="project" value="UniProtKB-KW"/>
</dbReference>
<dbReference type="SUPFAM" id="SSF141091">
    <property type="entry name" value="L21p-like"/>
    <property type="match status" value="1"/>
</dbReference>
<dbReference type="InterPro" id="IPR001787">
    <property type="entry name" value="Ribosomal_bL21"/>
</dbReference>
<keyword evidence="4" id="KW-0694">RNA-binding</keyword>
<protein>
    <recommendedName>
        <fullName evidence="3 4">50S ribosomal protein L21</fullName>
    </recommendedName>
</protein>
<keyword evidence="4" id="KW-0699">rRNA-binding</keyword>
<dbReference type="EMBL" id="PFOB01000058">
    <property type="protein sequence ID" value="PIZ62348.1"/>
    <property type="molecule type" value="Genomic_DNA"/>
</dbReference>
<evidence type="ECO:0000313" key="6">
    <source>
        <dbReference type="Proteomes" id="UP000228503"/>
    </source>
</evidence>
<dbReference type="GO" id="GO:0005737">
    <property type="term" value="C:cytoplasm"/>
    <property type="evidence" value="ECO:0007669"/>
    <property type="project" value="UniProtKB-ARBA"/>
</dbReference>
<evidence type="ECO:0000256" key="2">
    <source>
        <dbReference type="ARBA" id="ARBA00023274"/>
    </source>
</evidence>
<accession>A0A2M7TWZ9</accession>
<dbReference type="AlphaFoldDB" id="A0A2M7TWZ9"/>
<organism evidence="5 6">
    <name type="scientific">Candidatus Roizmanbacteria bacterium CG_4_10_14_0_2_um_filter_39_13</name>
    <dbReference type="NCBI Taxonomy" id="1974825"/>
    <lineage>
        <taxon>Bacteria</taxon>
        <taxon>Candidatus Roizmaniibacteriota</taxon>
    </lineage>
</organism>
<dbReference type="NCBIfam" id="TIGR00061">
    <property type="entry name" value="L21"/>
    <property type="match status" value="1"/>
</dbReference>
<proteinExistence type="inferred from homology"/>
<evidence type="ECO:0000256" key="4">
    <source>
        <dbReference type="RuleBase" id="RU000562"/>
    </source>
</evidence>